<sequence>MELFYHPLSRYSQKVLIALYEKQANFYPRITDLRDPLARQAFQQFYPPGKLPLLKTHEGQLLPESSIIIEYLDRHFRNGTELLPTEPERNLAVRLFDRIIDNDINNPLFQLEKLKHTPEGHEFEIKQIEKQMFIQFQRLDAHLSQSHWVCGDSFTLADCALIPCLSYSFSHLNLLDLDELVRYWQQAQLRGAWMLVLEEVLLAEMEEDTGIRSIP</sequence>
<dbReference type="GO" id="GO:0005737">
    <property type="term" value="C:cytoplasm"/>
    <property type="evidence" value="ECO:0007669"/>
    <property type="project" value="TreeGrafter"/>
</dbReference>
<accession>A0A220UTN5</accession>
<reference evidence="2 3" key="1">
    <citation type="submission" date="2017-07" db="EMBL/GenBank/DDBJ databases">
        <title>Phenotypical and genomic characterization of a clinical isolate of Shewanella bicestrii sp. nov. producing an extended-spectrum beta-lactamase and a new oxacillinase variant.</title>
        <authorList>
            <person name="Jousset A.B."/>
            <person name="Bonnin R.A."/>
            <person name="Girlich D."/>
            <person name="Dabos L."/>
            <person name="Potron A."/>
            <person name="Dortet L."/>
            <person name="Glaser P."/>
            <person name="Naas T."/>
        </authorList>
    </citation>
    <scope>NUCLEOTIDE SEQUENCE [LARGE SCALE GENOMIC DNA]</scope>
    <source>
        <strain evidence="2 3">JAB-1</strain>
    </source>
</reference>
<dbReference type="SFLD" id="SFLDG00358">
    <property type="entry name" value="Main_(cytGST)"/>
    <property type="match status" value="1"/>
</dbReference>
<dbReference type="Gene3D" id="1.20.1050.10">
    <property type="match status" value="1"/>
</dbReference>
<dbReference type="Pfam" id="PF13417">
    <property type="entry name" value="GST_N_3"/>
    <property type="match status" value="1"/>
</dbReference>
<dbReference type="RefSeq" id="WP_089068822.1">
    <property type="nucleotide sequence ID" value="NZ_CP022358.1"/>
</dbReference>
<evidence type="ECO:0000259" key="1">
    <source>
        <dbReference type="PROSITE" id="PS50404"/>
    </source>
</evidence>
<dbReference type="CDD" id="cd00299">
    <property type="entry name" value="GST_C_family"/>
    <property type="match status" value="1"/>
</dbReference>
<dbReference type="InterPro" id="IPR004045">
    <property type="entry name" value="Glutathione_S-Trfase_N"/>
</dbReference>
<dbReference type="InterPro" id="IPR036282">
    <property type="entry name" value="Glutathione-S-Trfase_C_sf"/>
</dbReference>
<dbReference type="Proteomes" id="UP000198367">
    <property type="component" value="Chromosome"/>
</dbReference>
<dbReference type="SUPFAM" id="SSF47616">
    <property type="entry name" value="GST C-terminal domain-like"/>
    <property type="match status" value="1"/>
</dbReference>
<dbReference type="Pfam" id="PF00043">
    <property type="entry name" value="GST_C"/>
    <property type="match status" value="1"/>
</dbReference>
<dbReference type="GO" id="GO:0016740">
    <property type="term" value="F:transferase activity"/>
    <property type="evidence" value="ECO:0007669"/>
    <property type="project" value="UniProtKB-KW"/>
</dbReference>
<dbReference type="PANTHER" id="PTHR43968">
    <property type="match status" value="1"/>
</dbReference>
<name>A0A220UTN5_9GAMM</name>
<keyword evidence="3" id="KW-1185">Reference proteome</keyword>
<dbReference type="CDD" id="cd00570">
    <property type="entry name" value="GST_N_family"/>
    <property type="match status" value="1"/>
</dbReference>
<dbReference type="InterPro" id="IPR036249">
    <property type="entry name" value="Thioredoxin-like_sf"/>
</dbReference>
<evidence type="ECO:0000313" key="2">
    <source>
        <dbReference type="EMBL" id="ASK71053.1"/>
    </source>
</evidence>
<feature type="domain" description="GST N-terminal" evidence="1">
    <location>
        <begin position="1"/>
        <end position="80"/>
    </location>
</feature>
<dbReference type="PANTHER" id="PTHR43968:SF6">
    <property type="entry name" value="GLUTATHIONE S-TRANSFERASE OMEGA"/>
    <property type="match status" value="1"/>
</dbReference>
<dbReference type="AlphaFoldDB" id="A0A220UTN5"/>
<dbReference type="Gene3D" id="3.40.30.10">
    <property type="entry name" value="Glutaredoxin"/>
    <property type="match status" value="1"/>
</dbReference>
<dbReference type="KEGG" id="sbj:CF168_20425"/>
<dbReference type="SUPFAM" id="SSF52833">
    <property type="entry name" value="Thioredoxin-like"/>
    <property type="match status" value="1"/>
</dbReference>
<dbReference type="EMBL" id="CP022358">
    <property type="protein sequence ID" value="ASK71053.1"/>
    <property type="molecule type" value="Genomic_DNA"/>
</dbReference>
<keyword evidence="2" id="KW-0808">Transferase</keyword>
<protein>
    <submittedName>
        <fullName evidence="2">Glutathione S-transferase</fullName>
    </submittedName>
</protein>
<evidence type="ECO:0000313" key="3">
    <source>
        <dbReference type="Proteomes" id="UP000198367"/>
    </source>
</evidence>
<gene>
    <name evidence="2" type="ORF">CF168_20425</name>
</gene>
<dbReference type="InterPro" id="IPR050983">
    <property type="entry name" value="GST_Omega/HSP26"/>
</dbReference>
<dbReference type="InterPro" id="IPR004046">
    <property type="entry name" value="GST_C"/>
</dbReference>
<organism evidence="2 3">
    <name type="scientific">Shewanella bicestrii</name>
    <dbReference type="NCBI Taxonomy" id="2018305"/>
    <lineage>
        <taxon>Bacteria</taxon>
        <taxon>Pseudomonadati</taxon>
        <taxon>Pseudomonadota</taxon>
        <taxon>Gammaproteobacteria</taxon>
        <taxon>Alteromonadales</taxon>
        <taxon>Shewanellaceae</taxon>
        <taxon>Shewanella</taxon>
    </lineage>
</organism>
<proteinExistence type="predicted"/>
<dbReference type="InterPro" id="IPR040079">
    <property type="entry name" value="Glutathione_S-Trfase"/>
</dbReference>
<dbReference type="SFLD" id="SFLDS00019">
    <property type="entry name" value="Glutathione_Transferase_(cytos"/>
    <property type="match status" value="1"/>
</dbReference>
<dbReference type="PROSITE" id="PS50404">
    <property type="entry name" value="GST_NTER"/>
    <property type="match status" value="1"/>
</dbReference>